<dbReference type="RefSeq" id="WP_126604457.1">
    <property type="nucleotide sequence ID" value="NZ_AP018795.1"/>
</dbReference>
<protein>
    <submittedName>
        <fullName evidence="1">Mannosylfructose-phosphate synthase</fullName>
    </submittedName>
</protein>
<organism evidence="1 2">
    <name type="scientific">Acidithiobacillus ferridurans</name>
    <dbReference type="NCBI Taxonomy" id="1232575"/>
    <lineage>
        <taxon>Bacteria</taxon>
        <taxon>Pseudomonadati</taxon>
        <taxon>Pseudomonadota</taxon>
        <taxon>Acidithiobacillia</taxon>
        <taxon>Acidithiobacillales</taxon>
        <taxon>Acidithiobacillaceae</taxon>
        <taxon>Acidithiobacillus</taxon>
    </lineage>
</organism>
<name>A0A2Z6IGB4_ACIFI</name>
<dbReference type="SUPFAM" id="SSF53756">
    <property type="entry name" value="UDP-Glycosyltransferase/glycogen phosphorylase"/>
    <property type="match status" value="3"/>
</dbReference>
<reference evidence="1 2" key="1">
    <citation type="journal article" date="2018" name="Microbiol. Resour. Announc.">
        <title>Complete Genome Sequence of Acidithiobacillus ferridurans JCM 18981.</title>
        <authorList>
            <person name="Miyauchi T."/>
            <person name="Kouzuma A."/>
            <person name="Abe T."/>
            <person name="Watanabe K."/>
        </authorList>
    </citation>
    <scope>NUCLEOTIDE SEQUENCE [LARGE SCALE GENOMIC DNA]</scope>
    <source>
        <strain evidence="2">ATCC 33020 / DSM 29468 / JCM 18981 / 11Fe</strain>
    </source>
</reference>
<dbReference type="Pfam" id="PF00534">
    <property type="entry name" value="Glycos_transf_1"/>
    <property type="match status" value="3"/>
</dbReference>
<accession>A0A2Z6IGB4</accession>
<dbReference type="Gene3D" id="3.40.50.2000">
    <property type="entry name" value="Glycogen Phosphorylase B"/>
    <property type="match status" value="3"/>
</dbReference>
<evidence type="ECO:0000313" key="1">
    <source>
        <dbReference type="EMBL" id="BBF64701.1"/>
    </source>
</evidence>
<dbReference type="CDD" id="cd03801">
    <property type="entry name" value="GT4_PimA-like"/>
    <property type="match status" value="1"/>
</dbReference>
<dbReference type="PANTHER" id="PTHR46401:SF2">
    <property type="entry name" value="GLYCOSYLTRANSFERASE WBBK-RELATED"/>
    <property type="match status" value="1"/>
</dbReference>
<dbReference type="KEGG" id="afj:AFERRID_09190"/>
<gene>
    <name evidence="1" type="ORF">AFERRID_09190</name>
</gene>
<dbReference type="GO" id="GO:0009103">
    <property type="term" value="P:lipopolysaccharide biosynthetic process"/>
    <property type="evidence" value="ECO:0007669"/>
    <property type="project" value="TreeGrafter"/>
</dbReference>
<dbReference type="CDD" id="cd03809">
    <property type="entry name" value="GT4_MtfB-like"/>
    <property type="match status" value="2"/>
</dbReference>
<dbReference type="Proteomes" id="UP000280188">
    <property type="component" value="Chromosome"/>
</dbReference>
<keyword evidence="2" id="KW-1185">Reference proteome</keyword>
<dbReference type="AlphaFoldDB" id="A0A2Z6IGB4"/>
<dbReference type="EMBL" id="AP018795">
    <property type="protein sequence ID" value="BBF64701.1"/>
    <property type="molecule type" value="Genomic_DNA"/>
</dbReference>
<dbReference type="GO" id="GO:0016757">
    <property type="term" value="F:glycosyltransferase activity"/>
    <property type="evidence" value="ECO:0007669"/>
    <property type="project" value="InterPro"/>
</dbReference>
<dbReference type="PANTHER" id="PTHR46401">
    <property type="entry name" value="GLYCOSYLTRANSFERASE WBBK-RELATED"/>
    <property type="match status" value="1"/>
</dbReference>
<proteinExistence type="predicted"/>
<sequence>MERWYFGKLNHLKRADLLLSISESSGSEAREHLNFPEHAVTNISTACGEQFRALALSEAQQTHLKNAYGINRPFVMNTGGTDQRKNLDGLFRAFASLPAEMRKAHALVLVGREVADEKHHFLDLAKQAGLRESELVFTGYVSDSELNLLYNACTLFVLPSWHEDSGLPALEAMACGTAVIAANSSSLPEVVGRQDVLFAPGDHAAMAAKMAEVLANAEFREELERHGVEQAKKFSWVESAQRAWSALSKLQAQWASVSEATPSRLPHRPKLAFVSPLPPEKTGIADYSAKLLPELARHYDITVIVQQDTVNDAWVQANAPVHDVAWFCQHVSFFDRVLYQFGNSAFHSYMFDLLIDIPGLVVLHDFYLSDFFWHRDIIDARSGSWAQNLFHSHGWTAVQKRFEGNDAQLVMAYPSNLNVIIPALSIIVHSDFSRQLARLFYGAQAGKDWALIPLLRQPVNDIDRAAARKKLGLAAEEFIVCSFGLLGATKLNHRLLEAWLASPLSKDRQCRLIFVGENTGGDCGRKLLETIAQSTAKNSIQITGWADAEAYRNWLAAADIAVQLRTLSRGETSAAVLDCMNYGLPVIVNAHGSMAELPSDALWLLPDTFSEAQLIDALTTLWREPARRSTLGARAQQHIRSQHQPRRCADLYAEAIEGAYAQAENSLYGLMQALPRLEASLPPEEYPRLANALATNFPPQPRRRQLLLDVSALAQNDLKTGIERVTRALLEQIVLNPPAGWAVEAVYATSEQAGYRYARQFMCRFFGIPGDWSEDAPVQVWQGDIFFGLDFHPHVIPAQEGTFNAWRNRGVSVYFMVYDLLPVLMPEVFPEGAKEGHQRWLQTITHMDGTLCISRAVADELYDWLQTFGEKRECPFAVDWFHLGADVVDNGNPSRGLPSDAPQTLRSLADRPSFLMVGTIEPRKGVLQTLQAFNQLWAQGVDSNLVIVGKEGWKPVPDHQRGDIPQTVRALRTHPEFGKRLFWLEAISDEYLEQVYGTSTCLIAASYGEGFGLPLIEAASHGLPLLVRDIPVFREVTAGKAQFFTDSHQPEVIAEATRDWLALYRQGKHPHSDAIAHLTWVESARIALEIVLGNTPPYRTWLPDGVRRYWGADPRLGTEVGEAKGRSMQTTGKAGYLVHGPYERFEPRRYRVAIQGSADHLTGGESLDIVCNKGETVLQQYTSWINESLGAWHDLEFTLETKADDLEIRIWVGEQSRIIIDGINFWPEALQ</sequence>
<dbReference type="InterPro" id="IPR001296">
    <property type="entry name" value="Glyco_trans_1"/>
</dbReference>
<evidence type="ECO:0000313" key="2">
    <source>
        <dbReference type="Proteomes" id="UP000280188"/>
    </source>
</evidence>